<feature type="region of interest" description="Disordered" evidence="1">
    <location>
        <begin position="96"/>
        <end position="115"/>
    </location>
</feature>
<feature type="compositionally biased region" description="Low complexity" evidence="1">
    <location>
        <begin position="104"/>
        <end position="115"/>
    </location>
</feature>
<dbReference type="EMBL" id="BLZH01000001">
    <property type="protein sequence ID" value="GFP52486.1"/>
    <property type="molecule type" value="Genomic_DNA"/>
</dbReference>
<comment type="caution">
    <text evidence="2">The sequence shown here is derived from an EMBL/GenBank/DDBJ whole genome shotgun (WGS) entry which is preliminary data.</text>
</comment>
<proteinExistence type="predicted"/>
<dbReference type="AlphaFoldDB" id="A0A6V8QL39"/>
<sequence length="332" mass="33875">MGVPPPSSSLSSLSSSSLAAANDTRDAIALSRRASSRPSKLGIALVFPALIQYGAGAGSTLLEREARPRTPASTSTLTPSAQGLVSVPCAGILPQSHHGPGAHRPTATRRLPSRRTPTLDAGATAAAASLCIHGQPGGIRKRSVIDCNPFQALGHAQPGWARAPGCLVLGQGCGWLLLQVALACAPAQKPGPVLRALWAPKSAPSCGPPSEPAADAPPVAACADAAAPFARPGGQGYRCSKPLLSAPWSRLDQGDALTSTVYGACTSYRHGCRGTKTATAMRGGSTTPLPSFQMHIKGLSSEYLYLPPPLQICPGSCPSVFLSAFAVNARSP</sequence>
<evidence type="ECO:0000313" key="3">
    <source>
        <dbReference type="Proteomes" id="UP000517252"/>
    </source>
</evidence>
<gene>
    <name evidence="2" type="ORF">TASIC1_0001063800</name>
</gene>
<dbReference type="Proteomes" id="UP000517252">
    <property type="component" value="Unassembled WGS sequence"/>
</dbReference>
<evidence type="ECO:0000313" key="2">
    <source>
        <dbReference type="EMBL" id="GFP52486.1"/>
    </source>
</evidence>
<reference evidence="2 3" key="1">
    <citation type="submission" date="2020-07" db="EMBL/GenBank/DDBJ databases">
        <title>Trichoderma asperellum IC-1 whole genome shotgun sequence.</title>
        <authorList>
            <person name="Kanamasa S."/>
            <person name="Takahashi H."/>
        </authorList>
    </citation>
    <scope>NUCLEOTIDE SEQUENCE [LARGE SCALE GENOMIC DNA]</scope>
    <source>
        <strain evidence="2 3">IC-1</strain>
    </source>
</reference>
<organism evidence="2 3">
    <name type="scientific">Trichoderma asperellum</name>
    <name type="common">Filamentous fungus</name>
    <dbReference type="NCBI Taxonomy" id="101201"/>
    <lineage>
        <taxon>Eukaryota</taxon>
        <taxon>Fungi</taxon>
        <taxon>Dikarya</taxon>
        <taxon>Ascomycota</taxon>
        <taxon>Pezizomycotina</taxon>
        <taxon>Sordariomycetes</taxon>
        <taxon>Hypocreomycetidae</taxon>
        <taxon>Hypocreales</taxon>
        <taxon>Hypocreaceae</taxon>
        <taxon>Trichoderma</taxon>
    </lineage>
</organism>
<dbReference type="OrthoDB" id="10677731at2759"/>
<name>A0A6V8QL39_TRIAP</name>
<protein>
    <submittedName>
        <fullName evidence="2">Uncharacterized protein</fullName>
    </submittedName>
</protein>
<evidence type="ECO:0000256" key="1">
    <source>
        <dbReference type="SAM" id="MobiDB-lite"/>
    </source>
</evidence>
<accession>A0A6V8QL39</accession>